<feature type="transmembrane region" description="Helical" evidence="1">
    <location>
        <begin position="50"/>
        <end position="70"/>
    </location>
</feature>
<keyword evidence="4" id="KW-1185">Reference proteome</keyword>
<keyword evidence="1" id="KW-1133">Transmembrane helix</keyword>
<dbReference type="Proteomes" id="UP000292282">
    <property type="component" value="Unassembled WGS sequence"/>
</dbReference>
<evidence type="ECO:0000256" key="1">
    <source>
        <dbReference type="SAM" id="Phobius"/>
    </source>
</evidence>
<dbReference type="VEuPathDB" id="MicrosporidiaDB:CWI38_0061p0030"/>
<comment type="caution">
    <text evidence="2">The sequence shown here is derived from an EMBL/GenBank/DDBJ whole genome shotgun (WGS) entry which is preliminary data.</text>
</comment>
<dbReference type="EMBL" id="PITK01000159">
    <property type="protein sequence ID" value="TBU19985.1"/>
    <property type="molecule type" value="Genomic_DNA"/>
</dbReference>
<evidence type="ECO:0008006" key="5">
    <source>
        <dbReference type="Google" id="ProtNLM"/>
    </source>
</evidence>
<dbReference type="VEuPathDB" id="MicrosporidiaDB:CWI38_0159p0050"/>
<reference evidence="2 4" key="1">
    <citation type="submission" date="2017-12" db="EMBL/GenBank/DDBJ databases">
        <authorList>
            <person name="Pombert J.-F."/>
            <person name="Haag K.L."/>
            <person name="Ebert D."/>
        </authorList>
    </citation>
    <scope>NUCLEOTIDE SEQUENCE [LARGE SCALE GENOMIC DNA]</scope>
    <source>
        <strain evidence="2">IL-G-3</strain>
    </source>
</reference>
<evidence type="ECO:0000313" key="4">
    <source>
        <dbReference type="Proteomes" id="UP000292282"/>
    </source>
</evidence>
<dbReference type="STRING" id="1176355.A0A4Q9M0A0"/>
<name>A0A4Q9M0A0_9MICR</name>
<organism evidence="2 4">
    <name type="scientific">Hamiltosporidium tvaerminnensis</name>
    <dbReference type="NCBI Taxonomy" id="1176355"/>
    <lineage>
        <taxon>Eukaryota</taxon>
        <taxon>Fungi</taxon>
        <taxon>Fungi incertae sedis</taxon>
        <taxon>Microsporidia</taxon>
        <taxon>Dubosqiidae</taxon>
        <taxon>Hamiltosporidium</taxon>
    </lineage>
</organism>
<dbReference type="EMBL" id="PITK01000061">
    <property type="protein sequence ID" value="TBU20495.1"/>
    <property type="molecule type" value="Genomic_DNA"/>
</dbReference>
<evidence type="ECO:0000313" key="2">
    <source>
        <dbReference type="EMBL" id="TBU19985.1"/>
    </source>
</evidence>
<gene>
    <name evidence="3" type="ORF">CWI38_0061p0030</name>
    <name evidence="2" type="ORF">CWI38_0159p0050</name>
</gene>
<sequence>MDNSDFKKEDLIKLRDCGHIQMEFEQLELQQFWCTQLEGYPQLAKEALKFFLLVATSYLCEISFLPLLHIKPARKIAKMQVMTYVCLFQKRASLYKYYNQQQQSSH</sequence>
<keyword evidence="1" id="KW-0472">Membrane</keyword>
<accession>A0A4Q9M0A0</accession>
<evidence type="ECO:0000313" key="3">
    <source>
        <dbReference type="EMBL" id="TBU20495.1"/>
    </source>
</evidence>
<proteinExistence type="predicted"/>
<dbReference type="OrthoDB" id="6410759at2759"/>
<dbReference type="AlphaFoldDB" id="A0A4Q9M0A0"/>
<protein>
    <recommendedName>
        <fullName evidence="5">HAT C-terminal dimerisation domain-containing protein</fullName>
    </recommendedName>
</protein>
<keyword evidence="1" id="KW-0812">Transmembrane</keyword>